<accession>A0A0M8N1D8</accession>
<evidence type="ECO:0008006" key="8">
    <source>
        <dbReference type="Google" id="ProtNLM"/>
    </source>
</evidence>
<dbReference type="SUPFAM" id="SSF144083">
    <property type="entry name" value="Magnesium transport protein CorA, transmembrane region"/>
    <property type="match status" value="1"/>
</dbReference>
<proteinExistence type="predicted"/>
<keyword evidence="3 5" id="KW-1133">Transmembrane helix</keyword>
<dbReference type="STRING" id="150374.A0A0M8N1D8"/>
<keyword evidence="2 5" id="KW-0812">Transmembrane</keyword>
<feature type="transmembrane region" description="Helical" evidence="5">
    <location>
        <begin position="322"/>
        <end position="342"/>
    </location>
</feature>
<dbReference type="OrthoDB" id="5207033at2759"/>
<dbReference type="InterPro" id="IPR045863">
    <property type="entry name" value="CorA_TM1_TM2"/>
</dbReference>
<evidence type="ECO:0000313" key="7">
    <source>
        <dbReference type="Proteomes" id="UP000053831"/>
    </source>
</evidence>
<sequence length="380" mass="42803">MWWTTFARRSNGYFGYQDILCPEGKRAAITTWVRFIVKRLGPRDQYYWAKLNAFVHFLPSDPPRTSVLVFDPHPTIAACPSARLLDEPSLPRDSLVRSLFSHISDAELADPFWPYPRMLLDILRVQDLAVWETTAFVRAVEKKRAFQNINSTADLQQIPRHTLHVFETLCVAETTLQSIRDHHRQYFSGPGIVFSSSSNNTSSASLSSSTSTMCPQAGVPAAPGLASANIHHRLAHHHHILSSLRHRSSSSLSRITTQITLTYNEIASRDAQVMRVDSSAMRAIAFVTMAFLPATFVSAIFGTGFFSYDAPTGEWGVSPKFWIFWAVAVPVTVATMGAWLYWTRRFLDDARAQEDDREVRKFLMDAHLVGHGSVEKLPSF</sequence>
<evidence type="ECO:0000313" key="6">
    <source>
        <dbReference type="EMBL" id="KOS17950.1"/>
    </source>
</evidence>
<dbReference type="AlphaFoldDB" id="A0A0M8N1D8"/>
<comment type="subcellular location">
    <subcellularLocation>
        <location evidence="1">Membrane</location>
        <topology evidence="1">Multi-pass membrane protein</topology>
    </subcellularLocation>
</comment>
<feature type="transmembrane region" description="Helical" evidence="5">
    <location>
        <begin position="283"/>
        <end position="302"/>
    </location>
</feature>
<gene>
    <name evidence="6" type="ORF">ESCO_002886</name>
</gene>
<reference evidence="6 7" key="1">
    <citation type="submission" date="2015-07" db="EMBL/GenBank/DDBJ databases">
        <title>The genome of the fungus Escovopsis weberi, a specialized disease agent of ant agriculture.</title>
        <authorList>
            <person name="de Man T.J."/>
            <person name="Stajich J.E."/>
            <person name="Kubicek C.P."/>
            <person name="Chenthamara K."/>
            <person name="Atanasova L."/>
            <person name="Druzhinina I.S."/>
            <person name="Birnbaum S."/>
            <person name="Barribeau S.M."/>
            <person name="Teiling C."/>
            <person name="Suen G."/>
            <person name="Currie C."/>
            <person name="Gerardo N.M."/>
        </authorList>
    </citation>
    <scope>NUCLEOTIDE SEQUENCE [LARGE SCALE GENOMIC DNA]</scope>
</reference>
<evidence type="ECO:0000256" key="1">
    <source>
        <dbReference type="ARBA" id="ARBA00004141"/>
    </source>
</evidence>
<name>A0A0M8N1D8_ESCWE</name>
<keyword evidence="7" id="KW-1185">Reference proteome</keyword>
<keyword evidence="4 5" id="KW-0472">Membrane</keyword>
<evidence type="ECO:0000256" key="2">
    <source>
        <dbReference type="ARBA" id="ARBA00022692"/>
    </source>
</evidence>
<comment type="caution">
    <text evidence="6">The sequence shown here is derived from an EMBL/GenBank/DDBJ whole genome shotgun (WGS) entry which is preliminary data.</text>
</comment>
<dbReference type="EMBL" id="LGSR01000022">
    <property type="protein sequence ID" value="KOS17950.1"/>
    <property type="molecule type" value="Genomic_DNA"/>
</dbReference>
<dbReference type="Proteomes" id="UP000053831">
    <property type="component" value="Unassembled WGS sequence"/>
</dbReference>
<evidence type="ECO:0000256" key="3">
    <source>
        <dbReference type="ARBA" id="ARBA00022989"/>
    </source>
</evidence>
<dbReference type="GO" id="GO:0016020">
    <property type="term" value="C:membrane"/>
    <property type="evidence" value="ECO:0007669"/>
    <property type="project" value="UniProtKB-SubCell"/>
</dbReference>
<dbReference type="Gene3D" id="1.20.58.340">
    <property type="entry name" value="Magnesium transport protein CorA, transmembrane region"/>
    <property type="match status" value="1"/>
</dbReference>
<protein>
    <recommendedName>
        <fullName evidence="8">Magnesium transport protein CorA</fullName>
    </recommendedName>
</protein>
<organism evidence="6 7">
    <name type="scientific">Escovopsis weberi</name>
    <dbReference type="NCBI Taxonomy" id="150374"/>
    <lineage>
        <taxon>Eukaryota</taxon>
        <taxon>Fungi</taxon>
        <taxon>Dikarya</taxon>
        <taxon>Ascomycota</taxon>
        <taxon>Pezizomycotina</taxon>
        <taxon>Sordariomycetes</taxon>
        <taxon>Hypocreomycetidae</taxon>
        <taxon>Hypocreales</taxon>
        <taxon>Hypocreaceae</taxon>
        <taxon>Escovopsis</taxon>
    </lineage>
</organism>
<evidence type="ECO:0000256" key="5">
    <source>
        <dbReference type="SAM" id="Phobius"/>
    </source>
</evidence>
<evidence type="ECO:0000256" key="4">
    <source>
        <dbReference type="ARBA" id="ARBA00023136"/>
    </source>
</evidence>